<dbReference type="AlphaFoldDB" id="A0A430SEJ5"/>
<proteinExistence type="predicted"/>
<feature type="domain" description="Tc1-like transposase DDE" evidence="1">
    <location>
        <begin position="176"/>
        <end position="321"/>
    </location>
</feature>
<dbReference type="RefSeq" id="WP_126170353.1">
    <property type="nucleotide sequence ID" value="NZ_PELL01000193.1"/>
</dbReference>
<dbReference type="GO" id="GO:0003676">
    <property type="term" value="F:nucleic acid binding"/>
    <property type="evidence" value="ECO:0007669"/>
    <property type="project" value="InterPro"/>
</dbReference>
<feature type="non-terminal residue" evidence="2">
    <location>
        <position position="344"/>
    </location>
</feature>
<dbReference type="SUPFAM" id="SSF46689">
    <property type="entry name" value="Homeodomain-like"/>
    <property type="match status" value="1"/>
</dbReference>
<dbReference type="InterPro" id="IPR038717">
    <property type="entry name" value="Tc1-like_DDE_dom"/>
</dbReference>
<organism evidence="2 3">
    <name type="scientific">Thermus scotoductus</name>
    <dbReference type="NCBI Taxonomy" id="37636"/>
    <lineage>
        <taxon>Bacteria</taxon>
        <taxon>Thermotogati</taxon>
        <taxon>Deinococcota</taxon>
        <taxon>Deinococci</taxon>
        <taxon>Thermales</taxon>
        <taxon>Thermaceae</taxon>
        <taxon>Thermus</taxon>
    </lineage>
</organism>
<dbReference type="EMBL" id="PELZ01000274">
    <property type="protein sequence ID" value="RTH35332.1"/>
    <property type="molecule type" value="Genomic_DNA"/>
</dbReference>
<dbReference type="InterPro" id="IPR036397">
    <property type="entry name" value="RNaseH_sf"/>
</dbReference>
<dbReference type="Pfam" id="PF13565">
    <property type="entry name" value="HTH_32"/>
    <property type="match status" value="1"/>
</dbReference>
<sequence>MAAPLQIQLTPEEDRLLLELSLDPKTHKKTRLWAAMVRLAAEGWTAPRIARHFHKDRSTVYLVLRRFLEQGLPGLAYRKPPGAPRKFTPQMAAFLEERLAEDRTWTAPQLAEALAERFGVRLAPKVISRHLRAMGYVWKRTRYVPLGRPTEEEMKAFAAEEEEGKKGAREGGMEVGYLDESGFSLTLPPTYSWSRRGEARGVPRAWGSRGRVNVVGHLVRGREGERLYFAVLEGPVRWEVVRGYLDGVAGGLTRPLRVFMDNASFHRSRGMEGRKGAWRERGLTVGYLPRYSPHLNPMEGVWRRVKGFLMPRRHYGGVEELREAVVQALKALGGVELKILGEGT</sequence>
<reference evidence="2 3" key="1">
    <citation type="journal article" date="2019" name="Extremophiles">
        <title>Biogeography of thermophiles and predominance of Thermus scotoductus in domestic water heaters.</title>
        <authorList>
            <person name="Wilpiszeski R.L."/>
            <person name="Zhang Z."/>
            <person name="House C.H."/>
        </authorList>
    </citation>
    <scope>NUCLEOTIDE SEQUENCE [LARGE SCALE GENOMIC DNA]</scope>
    <source>
        <strain evidence="2 3">24_S24</strain>
    </source>
</reference>
<gene>
    <name evidence="2" type="ORF">CSW37_08200</name>
</gene>
<evidence type="ECO:0000313" key="3">
    <source>
        <dbReference type="Proteomes" id="UP000288051"/>
    </source>
</evidence>
<dbReference type="Proteomes" id="UP000288051">
    <property type="component" value="Unassembled WGS sequence"/>
</dbReference>
<accession>A0A430SEJ5</accession>
<dbReference type="Pfam" id="PF13358">
    <property type="entry name" value="DDE_3"/>
    <property type="match status" value="1"/>
</dbReference>
<comment type="caution">
    <text evidence="2">The sequence shown here is derived from an EMBL/GenBank/DDBJ whole genome shotgun (WGS) entry which is preliminary data.</text>
</comment>
<evidence type="ECO:0000313" key="2">
    <source>
        <dbReference type="EMBL" id="RTH35332.1"/>
    </source>
</evidence>
<name>A0A430SEJ5_THESC</name>
<evidence type="ECO:0000259" key="1">
    <source>
        <dbReference type="Pfam" id="PF13358"/>
    </source>
</evidence>
<dbReference type="InterPro" id="IPR009057">
    <property type="entry name" value="Homeodomain-like_sf"/>
</dbReference>
<dbReference type="NCBIfam" id="NF033545">
    <property type="entry name" value="transpos_IS630"/>
    <property type="match status" value="1"/>
</dbReference>
<dbReference type="InterPro" id="IPR047655">
    <property type="entry name" value="Transpos_IS630-like"/>
</dbReference>
<dbReference type="Gene3D" id="3.30.420.10">
    <property type="entry name" value="Ribonuclease H-like superfamily/Ribonuclease H"/>
    <property type="match status" value="1"/>
</dbReference>
<protein>
    <submittedName>
        <fullName evidence="2">IS630 family transposase</fullName>
    </submittedName>
</protein>